<evidence type="ECO:0000256" key="2">
    <source>
        <dbReference type="ARBA" id="ARBA00022723"/>
    </source>
</evidence>
<dbReference type="InterPro" id="IPR009016">
    <property type="entry name" value="Fe_hydrogenase"/>
</dbReference>
<dbReference type="PROSITE" id="PS51379">
    <property type="entry name" value="4FE4S_FER_2"/>
    <property type="match status" value="2"/>
</dbReference>
<dbReference type="Gene3D" id="1.10.15.40">
    <property type="entry name" value="Electron transport complex subunit B, putative Fe-S cluster"/>
    <property type="match status" value="1"/>
</dbReference>
<dbReference type="Gene3D" id="3.30.70.20">
    <property type="match status" value="1"/>
</dbReference>
<dbReference type="RefSeq" id="WP_133958455.1">
    <property type="nucleotide sequence ID" value="NZ_SORI01000017.1"/>
</dbReference>
<evidence type="ECO:0000256" key="3">
    <source>
        <dbReference type="ARBA" id="ARBA00023004"/>
    </source>
</evidence>
<dbReference type="PROSITE" id="PS00198">
    <property type="entry name" value="4FE4S_FER_1"/>
    <property type="match status" value="1"/>
</dbReference>
<dbReference type="InterPro" id="IPR007202">
    <property type="entry name" value="4Fe-4S_dom"/>
</dbReference>
<keyword evidence="2" id="KW-0479">Metal-binding</keyword>
<feature type="domain" description="4Fe-4S ferredoxin-type" evidence="5">
    <location>
        <begin position="34"/>
        <end position="61"/>
    </location>
</feature>
<comment type="caution">
    <text evidence="7">The sequence shown here is derived from an EMBL/GenBank/DDBJ whole genome shotgun (WGS) entry which is preliminary data.</text>
</comment>
<evidence type="ECO:0000313" key="7">
    <source>
        <dbReference type="EMBL" id="TDY56752.1"/>
    </source>
</evidence>
<dbReference type="Pfam" id="PF13237">
    <property type="entry name" value="Fer4_10"/>
    <property type="match status" value="1"/>
</dbReference>
<dbReference type="Proteomes" id="UP000295066">
    <property type="component" value="Unassembled WGS sequence"/>
</dbReference>
<feature type="domain" description="4Fe-4S ferredoxin-type" evidence="5">
    <location>
        <begin position="3"/>
        <end position="32"/>
    </location>
</feature>
<dbReference type="Pfam" id="PF02906">
    <property type="entry name" value="Fe_hyd_lg_C"/>
    <property type="match status" value="2"/>
</dbReference>
<dbReference type="SUPFAM" id="SSF54862">
    <property type="entry name" value="4Fe-4S ferredoxins"/>
    <property type="match status" value="1"/>
</dbReference>
<dbReference type="AlphaFoldDB" id="A0A4R8M1W9"/>
<evidence type="ECO:0000256" key="1">
    <source>
        <dbReference type="ARBA" id="ARBA00022485"/>
    </source>
</evidence>
<keyword evidence="3" id="KW-0408">Iron</keyword>
<feature type="domain" description="4Fe-4S" evidence="6">
    <location>
        <begin position="358"/>
        <end position="420"/>
    </location>
</feature>
<dbReference type="GO" id="GO:0046872">
    <property type="term" value="F:metal ion binding"/>
    <property type="evidence" value="ECO:0007669"/>
    <property type="project" value="UniProtKB-KW"/>
</dbReference>
<dbReference type="PANTHER" id="PTHR43560">
    <property type="entry name" value="ION-TRANSLOCATING OXIDOREDUCTASE COMPLEX SUBUNIT B"/>
    <property type="match status" value="1"/>
</dbReference>
<evidence type="ECO:0000259" key="6">
    <source>
        <dbReference type="PROSITE" id="PS51656"/>
    </source>
</evidence>
<dbReference type="InterPro" id="IPR017900">
    <property type="entry name" value="4Fe4S_Fe_S_CS"/>
</dbReference>
<keyword evidence="1" id="KW-0004">4Fe-4S</keyword>
<dbReference type="PANTHER" id="PTHR43560:SF1">
    <property type="entry name" value="ION-TRANSLOCATING OXIDOREDUCTASE COMPLEX SUBUNIT B"/>
    <property type="match status" value="1"/>
</dbReference>
<dbReference type="SUPFAM" id="SSF53920">
    <property type="entry name" value="Fe-only hydrogenase"/>
    <property type="match status" value="1"/>
</dbReference>
<protein>
    <submittedName>
        <fullName evidence="7">Iron only hydrogenase large subunit-like protein</fullName>
    </submittedName>
</protein>
<dbReference type="Pfam" id="PF04060">
    <property type="entry name" value="FeS"/>
    <property type="match status" value="1"/>
</dbReference>
<dbReference type="GO" id="GO:0051539">
    <property type="term" value="F:4 iron, 4 sulfur cluster binding"/>
    <property type="evidence" value="ECO:0007669"/>
    <property type="project" value="UniProtKB-KW"/>
</dbReference>
<sequence length="439" mass="48669">MSGGIRVREARCRGCANCIKSCPTEAIRVIDGLIRIIPDLCIDCGECIRSCRDKAITVNEDEWDLLRSREGLILMADPTFYVQVGAYSRPRLMKEALEFHGLRDIAEFASIAFDLAAYASAAIIREGGDNLPYISTYCPAVIRLIQINFPELVGRILPVESPLETAVTIWRNATGGKEKVTLVAPCPAKATLVRNPVGRGKSSLEYVVSVKKVIRDLLAYNVKVTGTKTRAISRRWLLWSITGGEARHISSFSDKGLTSVAVSGLRNTMDLLNELELGRLGGVDFIECRACDLGCIGGTGTYESRFLSQLRLENIETEWLPSHEEMEEIRSWYDKGIWRLDNPIQVKERLPLSQDLGEAMAKLREMDAIYAGLPHIDCGSCGRPSCRALAEDIVRGQGDETDCIFKLRERITALSGEIRSLSSKLPHTLHPSGKRRQGT</sequence>
<evidence type="ECO:0000259" key="5">
    <source>
        <dbReference type="PROSITE" id="PS51379"/>
    </source>
</evidence>
<evidence type="ECO:0000313" key="8">
    <source>
        <dbReference type="Proteomes" id="UP000295066"/>
    </source>
</evidence>
<organism evidence="7 8">
    <name type="scientific">Aminivibrio pyruvatiphilus</name>
    <dbReference type="NCBI Taxonomy" id="1005740"/>
    <lineage>
        <taxon>Bacteria</taxon>
        <taxon>Thermotogati</taxon>
        <taxon>Synergistota</taxon>
        <taxon>Synergistia</taxon>
        <taxon>Synergistales</taxon>
        <taxon>Aminobacteriaceae</taxon>
        <taxon>Aminivibrio</taxon>
    </lineage>
</organism>
<dbReference type="InterPro" id="IPR017896">
    <property type="entry name" value="4Fe4S_Fe-S-bd"/>
</dbReference>
<dbReference type="OrthoDB" id="9798098at2"/>
<dbReference type="PROSITE" id="PS51656">
    <property type="entry name" value="4FE4S"/>
    <property type="match status" value="1"/>
</dbReference>
<evidence type="ECO:0000256" key="4">
    <source>
        <dbReference type="ARBA" id="ARBA00023014"/>
    </source>
</evidence>
<keyword evidence="4" id="KW-0411">Iron-sulfur</keyword>
<name>A0A4R8M1W9_9BACT</name>
<dbReference type="InterPro" id="IPR004108">
    <property type="entry name" value="Fe_hydrogenase_lsu_C"/>
</dbReference>
<gene>
    <name evidence="7" type="ORF">C8D99_11755</name>
</gene>
<dbReference type="InterPro" id="IPR050395">
    <property type="entry name" value="4Fe4S_Ferredoxin_RnfB"/>
</dbReference>
<dbReference type="Gene3D" id="3.40.950.10">
    <property type="entry name" value="Fe-only Hydrogenase (Larger Subunit), Chain L, domain 3"/>
    <property type="match status" value="1"/>
</dbReference>
<reference evidence="7 8" key="1">
    <citation type="submission" date="2019-03" db="EMBL/GenBank/DDBJ databases">
        <title>Genomic Encyclopedia of Type Strains, Phase IV (KMG-IV): sequencing the most valuable type-strain genomes for metagenomic binning, comparative biology and taxonomic classification.</title>
        <authorList>
            <person name="Goeker M."/>
        </authorList>
    </citation>
    <scope>NUCLEOTIDE SEQUENCE [LARGE SCALE GENOMIC DNA]</scope>
    <source>
        <strain evidence="7 8">DSM 25964</strain>
    </source>
</reference>
<accession>A0A4R8M1W9</accession>
<dbReference type="EMBL" id="SORI01000017">
    <property type="protein sequence ID" value="TDY56752.1"/>
    <property type="molecule type" value="Genomic_DNA"/>
</dbReference>
<proteinExistence type="predicted"/>
<keyword evidence="8" id="KW-1185">Reference proteome</keyword>